<sequence>MPWTCPALLRLRIQLPPSAVRVVRPVSCSAVAIWQAWGPKGDSGKLSDVRREPVRPPPSSVNPVTGLGLGFWNHPEQSPVVPRRLPARPTVSTKKSNSFIPATHKNTHNTEHSKVLHTSVKKPPMYGYRARPTDRLTATCRAYHRLGGGTGTGRGGGGGGAHTRARPSVSRSVGCGPFQPANDGSVLSAEC</sequence>
<evidence type="ECO:0000313" key="3">
    <source>
        <dbReference type="Proteomes" id="UP000247810"/>
    </source>
</evidence>
<dbReference type="VEuPathDB" id="FungiDB:BO71DRAFT_438393"/>
<protein>
    <submittedName>
        <fullName evidence="2">Uncharacterized protein</fullName>
    </submittedName>
</protein>
<feature type="region of interest" description="Disordered" evidence="1">
    <location>
        <begin position="42"/>
        <end position="62"/>
    </location>
</feature>
<feature type="compositionally biased region" description="Basic and acidic residues" evidence="1">
    <location>
        <begin position="42"/>
        <end position="54"/>
    </location>
</feature>
<gene>
    <name evidence="2" type="ORF">BO71DRAFT_438393</name>
</gene>
<proteinExistence type="predicted"/>
<dbReference type="Proteomes" id="UP000247810">
    <property type="component" value="Unassembled WGS sequence"/>
</dbReference>
<feature type="region of interest" description="Disordered" evidence="1">
    <location>
        <begin position="78"/>
        <end position="116"/>
    </location>
</feature>
<dbReference type="AlphaFoldDB" id="A0A319EB44"/>
<dbReference type="EMBL" id="KZ825816">
    <property type="protein sequence ID" value="PYH97968.1"/>
    <property type="molecule type" value="Genomic_DNA"/>
</dbReference>
<accession>A0A319EB44</accession>
<feature type="compositionally biased region" description="Gly residues" evidence="1">
    <location>
        <begin position="147"/>
        <end position="161"/>
    </location>
</feature>
<keyword evidence="3" id="KW-1185">Reference proteome</keyword>
<evidence type="ECO:0000256" key="1">
    <source>
        <dbReference type="SAM" id="MobiDB-lite"/>
    </source>
</evidence>
<name>A0A319EB44_9EURO</name>
<reference evidence="2 3" key="1">
    <citation type="submission" date="2018-02" db="EMBL/GenBank/DDBJ databases">
        <title>The genomes of Aspergillus section Nigri reveals drivers in fungal speciation.</title>
        <authorList>
            <consortium name="DOE Joint Genome Institute"/>
            <person name="Vesth T.C."/>
            <person name="Nybo J."/>
            <person name="Theobald S."/>
            <person name="Brandl J."/>
            <person name="Frisvad J.C."/>
            <person name="Nielsen K.F."/>
            <person name="Lyhne E.K."/>
            <person name="Kogle M.E."/>
            <person name="Kuo A."/>
            <person name="Riley R."/>
            <person name="Clum A."/>
            <person name="Nolan M."/>
            <person name="Lipzen A."/>
            <person name="Salamov A."/>
            <person name="Henrissat B."/>
            <person name="Wiebenga A."/>
            <person name="De vries R.P."/>
            <person name="Grigoriev I.V."/>
            <person name="Mortensen U.H."/>
            <person name="Andersen M.R."/>
            <person name="Baker S.E."/>
        </authorList>
    </citation>
    <scope>NUCLEOTIDE SEQUENCE [LARGE SCALE GENOMIC DNA]</scope>
    <source>
        <strain evidence="2 3">CBS 707.79</strain>
    </source>
</reference>
<feature type="compositionally biased region" description="Polar residues" evidence="1">
    <location>
        <begin position="90"/>
        <end position="100"/>
    </location>
</feature>
<feature type="region of interest" description="Disordered" evidence="1">
    <location>
        <begin position="147"/>
        <end position="179"/>
    </location>
</feature>
<organism evidence="2 3">
    <name type="scientific">Aspergillus ellipticus CBS 707.79</name>
    <dbReference type="NCBI Taxonomy" id="1448320"/>
    <lineage>
        <taxon>Eukaryota</taxon>
        <taxon>Fungi</taxon>
        <taxon>Dikarya</taxon>
        <taxon>Ascomycota</taxon>
        <taxon>Pezizomycotina</taxon>
        <taxon>Eurotiomycetes</taxon>
        <taxon>Eurotiomycetidae</taxon>
        <taxon>Eurotiales</taxon>
        <taxon>Aspergillaceae</taxon>
        <taxon>Aspergillus</taxon>
        <taxon>Aspergillus subgen. Circumdati</taxon>
    </lineage>
</organism>
<evidence type="ECO:0000313" key="2">
    <source>
        <dbReference type="EMBL" id="PYH97968.1"/>
    </source>
</evidence>